<proteinExistence type="predicted"/>
<protein>
    <submittedName>
        <fullName evidence="1">Phospholipase-like, aminotransferase-like mobile domain protein</fullName>
    </submittedName>
</protein>
<organism evidence="1">
    <name type="scientific">Tanacetum cinerariifolium</name>
    <name type="common">Dalmatian daisy</name>
    <name type="synonym">Chrysanthemum cinerariifolium</name>
    <dbReference type="NCBI Taxonomy" id="118510"/>
    <lineage>
        <taxon>Eukaryota</taxon>
        <taxon>Viridiplantae</taxon>
        <taxon>Streptophyta</taxon>
        <taxon>Embryophyta</taxon>
        <taxon>Tracheophyta</taxon>
        <taxon>Spermatophyta</taxon>
        <taxon>Magnoliopsida</taxon>
        <taxon>eudicotyledons</taxon>
        <taxon>Gunneridae</taxon>
        <taxon>Pentapetalae</taxon>
        <taxon>asterids</taxon>
        <taxon>campanulids</taxon>
        <taxon>Asterales</taxon>
        <taxon>Asteraceae</taxon>
        <taxon>Asteroideae</taxon>
        <taxon>Anthemideae</taxon>
        <taxon>Anthemidinae</taxon>
        <taxon>Tanacetum</taxon>
    </lineage>
</organism>
<dbReference type="PANTHER" id="PTHR48449:SF1">
    <property type="entry name" value="DUF1985 DOMAIN-CONTAINING PROTEIN"/>
    <property type="match status" value="1"/>
</dbReference>
<sequence>LIPSEEDGEKEFSSSVPSQQNAEDHINWLLQHGWHEKALAAVEARQGRSELLDEITECHKESICGTMTNILFDVVVLPLPKSTVIVGLMTMVVPTHMEKKRHALANVTNQRPQNGSNLFNKEAGKQLEECKLMVIYIARKEKDKSDDDVKQTSDLSFEYPAKIHVRRKLHYLPLIKDRLNEARRSLFCRTCFRPWLDITNGDILFRNRLFSEKIGNDFKIVDVLALIENEEMFSKVNDEDAIRLCLLLSLEVIFMGRELVSVVDGALLRMVDNLDAWNTFPLGEHIWRQLYNSIRNVSSKH</sequence>
<dbReference type="AlphaFoldDB" id="A0A699I311"/>
<keyword evidence="1" id="KW-0032">Aminotransferase</keyword>
<name>A0A699I311_TANCI</name>
<evidence type="ECO:0000313" key="1">
    <source>
        <dbReference type="EMBL" id="GEZ11039.1"/>
    </source>
</evidence>
<dbReference type="GO" id="GO:0008483">
    <property type="term" value="F:transaminase activity"/>
    <property type="evidence" value="ECO:0007669"/>
    <property type="project" value="UniProtKB-KW"/>
</dbReference>
<dbReference type="PANTHER" id="PTHR48449">
    <property type="entry name" value="DUF1985 DOMAIN-CONTAINING PROTEIN"/>
    <property type="match status" value="1"/>
</dbReference>
<comment type="caution">
    <text evidence="1">The sequence shown here is derived from an EMBL/GenBank/DDBJ whole genome shotgun (WGS) entry which is preliminary data.</text>
</comment>
<gene>
    <name evidence="1" type="ORF">Tci_483012</name>
</gene>
<reference evidence="1" key="1">
    <citation type="journal article" date="2019" name="Sci. Rep.">
        <title>Draft genome of Tanacetum cinerariifolium, the natural source of mosquito coil.</title>
        <authorList>
            <person name="Yamashiro T."/>
            <person name="Shiraishi A."/>
            <person name="Satake H."/>
            <person name="Nakayama K."/>
        </authorList>
    </citation>
    <scope>NUCLEOTIDE SEQUENCE</scope>
</reference>
<accession>A0A699I311</accession>
<dbReference type="EMBL" id="BKCJ010241872">
    <property type="protein sequence ID" value="GEZ11039.1"/>
    <property type="molecule type" value="Genomic_DNA"/>
</dbReference>
<feature type="non-terminal residue" evidence="1">
    <location>
        <position position="1"/>
    </location>
</feature>
<keyword evidence="1" id="KW-0808">Transferase</keyword>